<sequence length="74" mass="8251">MSIITAPDRTYSTKLETSLISPTCEEYDLLQKKLKLLVKVGRGEAILDIGVVRCCLFDIVVASLLTNFSDKPYL</sequence>
<name>A0A8S9XXY8_APOLU</name>
<evidence type="ECO:0000313" key="1">
    <source>
        <dbReference type="EMBL" id="KAF6213942.1"/>
    </source>
</evidence>
<keyword evidence="2" id="KW-1185">Reference proteome</keyword>
<reference evidence="1" key="1">
    <citation type="journal article" date="2021" name="Mol. Ecol. Resour.">
        <title>Apolygus lucorum genome provides insights into omnivorousness and mesophyll feeding.</title>
        <authorList>
            <person name="Liu Y."/>
            <person name="Liu H."/>
            <person name="Wang H."/>
            <person name="Huang T."/>
            <person name="Liu B."/>
            <person name="Yang B."/>
            <person name="Yin L."/>
            <person name="Li B."/>
            <person name="Zhang Y."/>
            <person name="Zhang S."/>
            <person name="Jiang F."/>
            <person name="Zhang X."/>
            <person name="Ren Y."/>
            <person name="Wang B."/>
            <person name="Wang S."/>
            <person name="Lu Y."/>
            <person name="Wu K."/>
            <person name="Fan W."/>
            <person name="Wang G."/>
        </authorList>
    </citation>
    <scope>NUCLEOTIDE SEQUENCE</scope>
    <source>
        <strain evidence="1">12Hb</strain>
    </source>
</reference>
<dbReference type="AlphaFoldDB" id="A0A8S9XXY8"/>
<organism evidence="1 2">
    <name type="scientific">Apolygus lucorum</name>
    <name type="common">Small green plant bug</name>
    <name type="synonym">Lygocoris lucorum</name>
    <dbReference type="NCBI Taxonomy" id="248454"/>
    <lineage>
        <taxon>Eukaryota</taxon>
        <taxon>Metazoa</taxon>
        <taxon>Ecdysozoa</taxon>
        <taxon>Arthropoda</taxon>
        <taxon>Hexapoda</taxon>
        <taxon>Insecta</taxon>
        <taxon>Pterygota</taxon>
        <taxon>Neoptera</taxon>
        <taxon>Paraneoptera</taxon>
        <taxon>Hemiptera</taxon>
        <taxon>Heteroptera</taxon>
        <taxon>Panheteroptera</taxon>
        <taxon>Cimicomorpha</taxon>
        <taxon>Miridae</taxon>
        <taxon>Mirini</taxon>
        <taxon>Apolygus</taxon>
    </lineage>
</organism>
<protein>
    <submittedName>
        <fullName evidence="1">Uncharacterized protein</fullName>
    </submittedName>
</protein>
<gene>
    <name evidence="1" type="ORF">GE061_011670</name>
</gene>
<evidence type="ECO:0000313" key="2">
    <source>
        <dbReference type="Proteomes" id="UP000466442"/>
    </source>
</evidence>
<dbReference type="Proteomes" id="UP000466442">
    <property type="component" value="Unassembled WGS sequence"/>
</dbReference>
<proteinExistence type="predicted"/>
<dbReference type="EMBL" id="WIXP02000003">
    <property type="protein sequence ID" value="KAF6213942.1"/>
    <property type="molecule type" value="Genomic_DNA"/>
</dbReference>
<comment type="caution">
    <text evidence="1">The sequence shown here is derived from an EMBL/GenBank/DDBJ whole genome shotgun (WGS) entry which is preliminary data.</text>
</comment>
<accession>A0A8S9XXY8</accession>